<dbReference type="Gene3D" id="3.30.70.2190">
    <property type="match status" value="1"/>
</dbReference>
<proteinExistence type="inferred from homology"/>
<evidence type="ECO:0000256" key="2">
    <source>
        <dbReference type="ARBA" id="ARBA00022630"/>
    </source>
</evidence>
<name>A0ABW1SEU7_9PROT</name>
<comment type="caution">
    <text evidence="5">The sequence shown here is derived from an EMBL/GenBank/DDBJ whole genome shotgun (WGS) entry which is preliminary data.</text>
</comment>
<dbReference type="SUPFAM" id="SSF55103">
    <property type="entry name" value="FAD-linked oxidases, C-terminal domain"/>
    <property type="match status" value="1"/>
</dbReference>
<feature type="domain" description="FAD-binding PCMH-type" evidence="4">
    <location>
        <begin position="46"/>
        <end position="224"/>
    </location>
</feature>
<evidence type="ECO:0000313" key="5">
    <source>
        <dbReference type="EMBL" id="MFC6199803.1"/>
    </source>
</evidence>
<organism evidence="5 6">
    <name type="scientific">Ponticaulis profundi</name>
    <dbReference type="NCBI Taxonomy" id="2665222"/>
    <lineage>
        <taxon>Bacteria</taxon>
        <taxon>Pseudomonadati</taxon>
        <taxon>Pseudomonadota</taxon>
        <taxon>Alphaproteobacteria</taxon>
        <taxon>Hyphomonadales</taxon>
        <taxon>Hyphomonadaceae</taxon>
        <taxon>Ponticaulis</taxon>
    </lineage>
</organism>
<evidence type="ECO:0000256" key="1">
    <source>
        <dbReference type="ARBA" id="ARBA00008000"/>
    </source>
</evidence>
<dbReference type="InterPro" id="IPR016169">
    <property type="entry name" value="FAD-bd_PCMH_sub2"/>
</dbReference>
<dbReference type="Gene3D" id="3.30.465.10">
    <property type="match status" value="1"/>
</dbReference>
<dbReference type="EMBL" id="JBHSSW010000066">
    <property type="protein sequence ID" value="MFC6199803.1"/>
    <property type="molecule type" value="Genomic_DNA"/>
</dbReference>
<dbReference type="InterPro" id="IPR016167">
    <property type="entry name" value="FAD-bd_PCMH_sub1"/>
</dbReference>
<accession>A0ABW1SEU7</accession>
<dbReference type="SUPFAM" id="SSF56176">
    <property type="entry name" value="FAD-binding/transporter-associated domain-like"/>
    <property type="match status" value="1"/>
</dbReference>
<dbReference type="Pfam" id="PF01565">
    <property type="entry name" value="FAD_binding_4"/>
    <property type="match status" value="1"/>
</dbReference>
<dbReference type="Gene3D" id="3.30.43.10">
    <property type="entry name" value="Uridine Diphospho-n-acetylenolpyruvylglucosamine Reductase, domain 2"/>
    <property type="match status" value="1"/>
</dbReference>
<reference evidence="6" key="1">
    <citation type="journal article" date="2019" name="Int. J. Syst. Evol. Microbiol.">
        <title>The Global Catalogue of Microorganisms (GCM) 10K type strain sequencing project: providing services to taxonomists for standard genome sequencing and annotation.</title>
        <authorList>
            <consortium name="The Broad Institute Genomics Platform"/>
            <consortium name="The Broad Institute Genome Sequencing Center for Infectious Disease"/>
            <person name="Wu L."/>
            <person name="Ma J."/>
        </authorList>
    </citation>
    <scope>NUCLEOTIDE SEQUENCE [LARGE SCALE GENOMIC DNA]</scope>
    <source>
        <strain evidence="6">CGMCC-1.15741</strain>
    </source>
</reference>
<protein>
    <submittedName>
        <fullName evidence="5">FAD-binding oxidoreductase</fullName>
    </submittedName>
</protein>
<dbReference type="Pfam" id="PF02913">
    <property type="entry name" value="FAD-oxidase_C"/>
    <property type="match status" value="1"/>
</dbReference>
<dbReference type="Proteomes" id="UP001596303">
    <property type="component" value="Unassembled WGS sequence"/>
</dbReference>
<dbReference type="Gene3D" id="1.10.45.10">
    <property type="entry name" value="Vanillyl-alcohol Oxidase, Chain A, domain 4"/>
    <property type="match status" value="1"/>
</dbReference>
<comment type="similarity">
    <text evidence="1">Belongs to the FAD-binding oxidoreductase/transferase type 4 family.</text>
</comment>
<keyword evidence="2" id="KW-0285">Flavoprotein</keyword>
<dbReference type="Gene3D" id="3.30.70.2740">
    <property type="match status" value="1"/>
</dbReference>
<keyword evidence="6" id="KW-1185">Reference proteome</keyword>
<dbReference type="InterPro" id="IPR006094">
    <property type="entry name" value="Oxid_FAD_bind_N"/>
</dbReference>
<sequence>MDDMPSQSSPLNQDLIQSLKDLLGEKGWTDDQEIISPHTSDWRGNFVGHSDFMVSPSTTEEVSEVMKLCHRYGQPVCPQGGNTGLVNGGIAYGEIVLSMARMNNVRSIDTFNNSLVAEAGCILANVHTAADEQDRYFPLSLGSQGSCTIGGLISTNAGGVAVLRYGMMRDLLLGMEVVTANGEIWSALRGLRKDNTGYDLKHLFCGAEGTLGIVTAATLKLFPKPKTATAWLTLETPQKAVELLSLVRKHAGDSVTGFEILPKVGVELAAREIDAVRDPLPNEAPWRILLEVSLASEDHAQDVLQTVLEKALEDSLITDGVVAASLSQAEMFWHVRESLPLVKRGFLTSVNHDISVPVSKVPQFLETTEAAMKEMVPDVEIFAFGHLGDGNIHYGVAERTDAENPTVKAKSLDITFKVHQIVTDLGGSISAEHGVGLLKRDELPDHKSETELNMMRSIKKALDPENLMNPGRVISVR</sequence>
<dbReference type="InterPro" id="IPR016166">
    <property type="entry name" value="FAD-bd_PCMH"/>
</dbReference>
<dbReference type="InterPro" id="IPR036318">
    <property type="entry name" value="FAD-bd_PCMH-like_sf"/>
</dbReference>
<evidence type="ECO:0000313" key="6">
    <source>
        <dbReference type="Proteomes" id="UP001596303"/>
    </source>
</evidence>
<dbReference type="PROSITE" id="PS51387">
    <property type="entry name" value="FAD_PCMH"/>
    <property type="match status" value="1"/>
</dbReference>
<evidence type="ECO:0000259" key="4">
    <source>
        <dbReference type="PROSITE" id="PS51387"/>
    </source>
</evidence>
<dbReference type="InterPro" id="IPR004113">
    <property type="entry name" value="FAD-bd_oxidored_4_C"/>
</dbReference>
<dbReference type="PANTHER" id="PTHR43716">
    <property type="entry name" value="D-2-HYDROXYGLUTARATE DEHYDROGENASE, MITOCHONDRIAL"/>
    <property type="match status" value="1"/>
</dbReference>
<keyword evidence="3" id="KW-0274">FAD</keyword>
<dbReference type="InterPro" id="IPR051264">
    <property type="entry name" value="FAD-oxidored/transferase_4"/>
</dbReference>
<evidence type="ECO:0000256" key="3">
    <source>
        <dbReference type="ARBA" id="ARBA00022827"/>
    </source>
</evidence>
<dbReference type="PANTHER" id="PTHR43716:SF2">
    <property type="entry name" value="BLL6224 PROTEIN"/>
    <property type="match status" value="1"/>
</dbReference>
<dbReference type="InterPro" id="IPR016164">
    <property type="entry name" value="FAD-linked_Oxase-like_C"/>
</dbReference>
<dbReference type="InterPro" id="IPR016171">
    <property type="entry name" value="Vanillyl_alc_oxidase_C-sub2"/>
</dbReference>
<gene>
    <name evidence="5" type="ORF">ACFQDM_17120</name>
</gene>